<dbReference type="EnsemblMetazoa" id="MESCA008112-RA">
    <property type="protein sequence ID" value="MESCA008112-PA"/>
    <property type="gene ID" value="MESCA008112"/>
</dbReference>
<evidence type="ECO:0000313" key="2">
    <source>
        <dbReference type="Proteomes" id="UP000015102"/>
    </source>
</evidence>
<dbReference type="Proteomes" id="UP000015102">
    <property type="component" value="Unassembled WGS sequence"/>
</dbReference>
<accession>T1GWD9</accession>
<proteinExistence type="predicted"/>
<reference evidence="2" key="1">
    <citation type="submission" date="2013-02" db="EMBL/GenBank/DDBJ databases">
        <authorList>
            <person name="Hughes D."/>
        </authorList>
    </citation>
    <scope>NUCLEOTIDE SEQUENCE</scope>
    <source>
        <strain>Durham</strain>
        <strain evidence="2">NC isolate 2 -- Noor lab</strain>
    </source>
</reference>
<evidence type="ECO:0000313" key="1">
    <source>
        <dbReference type="EnsemblMetazoa" id="MESCA008112-PA"/>
    </source>
</evidence>
<keyword evidence="2" id="KW-1185">Reference proteome</keyword>
<protein>
    <submittedName>
        <fullName evidence="1">Uncharacterized protein</fullName>
    </submittedName>
</protein>
<organism evidence="1 2">
    <name type="scientific">Megaselia scalaris</name>
    <name type="common">Humpbacked fly</name>
    <name type="synonym">Phora scalaris</name>
    <dbReference type="NCBI Taxonomy" id="36166"/>
    <lineage>
        <taxon>Eukaryota</taxon>
        <taxon>Metazoa</taxon>
        <taxon>Ecdysozoa</taxon>
        <taxon>Arthropoda</taxon>
        <taxon>Hexapoda</taxon>
        <taxon>Insecta</taxon>
        <taxon>Pterygota</taxon>
        <taxon>Neoptera</taxon>
        <taxon>Endopterygota</taxon>
        <taxon>Diptera</taxon>
        <taxon>Brachycera</taxon>
        <taxon>Muscomorpha</taxon>
        <taxon>Platypezoidea</taxon>
        <taxon>Phoridae</taxon>
        <taxon>Megaseliini</taxon>
        <taxon>Megaselia</taxon>
    </lineage>
</organism>
<sequence>MLPQKTTGNNRHT</sequence>
<name>T1GWD9_MEGSC</name>
<dbReference type="EMBL" id="CAQQ02115758">
    <property type="status" value="NOT_ANNOTATED_CDS"/>
    <property type="molecule type" value="Genomic_DNA"/>
</dbReference>
<reference evidence="1" key="2">
    <citation type="submission" date="2015-06" db="UniProtKB">
        <authorList>
            <consortium name="EnsemblMetazoa"/>
        </authorList>
    </citation>
    <scope>IDENTIFICATION</scope>
</reference>
<dbReference type="HOGENOM" id="CLU_3435898_0_0_1"/>